<dbReference type="EMBL" id="AP012057">
    <property type="protein sequence ID" value="BAN01922.1"/>
    <property type="molecule type" value="Genomic_DNA"/>
</dbReference>
<dbReference type="InterPro" id="IPR004087">
    <property type="entry name" value="KH_dom"/>
</dbReference>
<dbReference type="InterPro" id="IPR012340">
    <property type="entry name" value="NA-bd_OB-fold"/>
</dbReference>
<dbReference type="InterPro" id="IPR003029">
    <property type="entry name" value="S1_domain"/>
</dbReference>
<dbReference type="AlphaFoldDB" id="A0A6C7E779"/>
<evidence type="ECO:0000313" key="11">
    <source>
        <dbReference type="EMBL" id="BAN01922.1"/>
    </source>
</evidence>
<evidence type="ECO:0000256" key="8">
    <source>
        <dbReference type="HAMAP-Rule" id="MF_01595"/>
    </source>
</evidence>
<dbReference type="FunFam" id="3.30.1370.10:FF:000001">
    <property type="entry name" value="Polyribonucleotide nucleotidyltransferase"/>
    <property type="match status" value="1"/>
</dbReference>
<dbReference type="Pfam" id="PF01138">
    <property type="entry name" value="RNase_PH"/>
    <property type="match status" value="2"/>
</dbReference>
<dbReference type="InterPro" id="IPR001247">
    <property type="entry name" value="ExoRNase_PH_dom1"/>
</dbReference>
<evidence type="ECO:0000256" key="1">
    <source>
        <dbReference type="ARBA" id="ARBA00007404"/>
    </source>
</evidence>
<evidence type="ECO:0000259" key="10">
    <source>
        <dbReference type="PROSITE" id="PS50126"/>
    </source>
</evidence>
<keyword evidence="7 8" id="KW-0694">RNA-binding</keyword>
<dbReference type="GO" id="GO:0006396">
    <property type="term" value="P:RNA processing"/>
    <property type="evidence" value="ECO:0007669"/>
    <property type="project" value="InterPro"/>
</dbReference>
<dbReference type="InterPro" id="IPR036612">
    <property type="entry name" value="KH_dom_type_1_sf"/>
</dbReference>
<dbReference type="GO" id="GO:0004654">
    <property type="term" value="F:polyribonucleotide nucleotidyltransferase activity"/>
    <property type="evidence" value="ECO:0007669"/>
    <property type="project" value="UniProtKB-UniRule"/>
</dbReference>
<dbReference type="Proteomes" id="UP000011863">
    <property type="component" value="Chromosome"/>
</dbReference>
<keyword evidence="3 8" id="KW-0808">Transferase</keyword>
<dbReference type="EC" id="2.7.7.8" evidence="8"/>
<dbReference type="GO" id="GO:0000175">
    <property type="term" value="F:3'-5'-RNA exonuclease activity"/>
    <property type="evidence" value="ECO:0007669"/>
    <property type="project" value="TreeGrafter"/>
</dbReference>
<dbReference type="SUPFAM" id="SSF54211">
    <property type="entry name" value="Ribosomal protein S5 domain 2-like"/>
    <property type="match status" value="2"/>
</dbReference>
<dbReference type="PANTHER" id="PTHR11252">
    <property type="entry name" value="POLYRIBONUCLEOTIDE NUCLEOTIDYLTRANSFERASE"/>
    <property type="match status" value="1"/>
</dbReference>
<keyword evidence="6 8" id="KW-0460">Magnesium</keyword>
<dbReference type="GO" id="GO:0000287">
    <property type="term" value="F:magnesium ion binding"/>
    <property type="evidence" value="ECO:0007669"/>
    <property type="project" value="UniProtKB-UniRule"/>
</dbReference>
<dbReference type="OrthoDB" id="9804305at2"/>
<feature type="compositionally biased region" description="Gly residues" evidence="9">
    <location>
        <begin position="728"/>
        <end position="746"/>
    </location>
</feature>
<dbReference type="PANTHER" id="PTHR11252:SF0">
    <property type="entry name" value="POLYRIBONUCLEOTIDE NUCLEOTIDYLTRANSFERASE 1, MITOCHONDRIAL"/>
    <property type="match status" value="1"/>
</dbReference>
<dbReference type="InterPro" id="IPR036345">
    <property type="entry name" value="ExoRNase_PH_dom2_sf"/>
</dbReference>
<keyword evidence="5 8" id="KW-0479">Metal-binding</keyword>
<dbReference type="SUPFAM" id="SSF54791">
    <property type="entry name" value="Eukaryotic type KH-domain (KH-domain type I)"/>
    <property type="match status" value="1"/>
</dbReference>
<dbReference type="GO" id="GO:0003723">
    <property type="term" value="F:RNA binding"/>
    <property type="evidence" value="ECO:0007669"/>
    <property type="project" value="UniProtKB-UniRule"/>
</dbReference>
<dbReference type="NCBIfam" id="NF008805">
    <property type="entry name" value="PRK11824.1"/>
    <property type="match status" value="1"/>
</dbReference>
<feature type="binding site" evidence="8">
    <location>
        <position position="520"/>
    </location>
    <ligand>
        <name>Mg(2+)</name>
        <dbReference type="ChEBI" id="CHEBI:18420"/>
    </ligand>
</feature>
<dbReference type="CDD" id="cd04472">
    <property type="entry name" value="S1_PNPase"/>
    <property type="match status" value="1"/>
</dbReference>
<proteinExistence type="inferred from homology"/>
<dbReference type="SUPFAM" id="SSF50249">
    <property type="entry name" value="Nucleic acid-binding proteins"/>
    <property type="match status" value="1"/>
</dbReference>
<dbReference type="InterPro" id="IPR015848">
    <property type="entry name" value="PNPase_PH_RNA-bd_bac/org-type"/>
</dbReference>
<dbReference type="FunFam" id="3.30.230.70:FF:000002">
    <property type="entry name" value="Polyribonucleotide nucleotidyltransferase"/>
    <property type="match status" value="1"/>
</dbReference>
<dbReference type="GO" id="GO:0006402">
    <property type="term" value="P:mRNA catabolic process"/>
    <property type="evidence" value="ECO:0007669"/>
    <property type="project" value="UniProtKB-UniRule"/>
</dbReference>
<dbReference type="Pfam" id="PF00575">
    <property type="entry name" value="S1"/>
    <property type="match status" value="1"/>
</dbReference>
<dbReference type="Pfam" id="PF00013">
    <property type="entry name" value="KH_1"/>
    <property type="match status" value="1"/>
</dbReference>
<dbReference type="SMART" id="SM00316">
    <property type="entry name" value="S1"/>
    <property type="match status" value="1"/>
</dbReference>
<feature type="region of interest" description="Disordered" evidence="9">
    <location>
        <begin position="717"/>
        <end position="824"/>
    </location>
</feature>
<evidence type="ECO:0000256" key="4">
    <source>
        <dbReference type="ARBA" id="ARBA00022695"/>
    </source>
</evidence>
<feature type="compositionally biased region" description="Acidic residues" evidence="9">
    <location>
        <begin position="783"/>
        <end position="797"/>
    </location>
</feature>
<dbReference type="InterPro" id="IPR020568">
    <property type="entry name" value="Ribosomal_Su5_D2-typ_SF"/>
</dbReference>
<dbReference type="InterPro" id="IPR004088">
    <property type="entry name" value="KH_dom_type_1"/>
</dbReference>
<feature type="compositionally biased region" description="Basic and acidic residues" evidence="9">
    <location>
        <begin position="747"/>
        <end position="768"/>
    </location>
</feature>
<organism evidence="11 12">
    <name type="scientific">Ilumatobacter coccineus (strain NBRC 103263 / KCTC 29153 / YM16-304)</name>
    <dbReference type="NCBI Taxonomy" id="1313172"/>
    <lineage>
        <taxon>Bacteria</taxon>
        <taxon>Bacillati</taxon>
        <taxon>Actinomycetota</taxon>
        <taxon>Acidimicrobiia</taxon>
        <taxon>Acidimicrobiales</taxon>
        <taxon>Ilumatobacteraceae</taxon>
        <taxon>Ilumatobacter</taxon>
    </lineage>
</organism>
<dbReference type="CDD" id="cd11364">
    <property type="entry name" value="RNase_PH_PNPase_2"/>
    <property type="match status" value="1"/>
</dbReference>
<dbReference type="SMART" id="SM00322">
    <property type="entry name" value="KH"/>
    <property type="match status" value="1"/>
</dbReference>
<keyword evidence="4 8" id="KW-0548">Nucleotidyltransferase</keyword>
<keyword evidence="12" id="KW-1185">Reference proteome</keyword>
<dbReference type="Pfam" id="PF03726">
    <property type="entry name" value="PNPase"/>
    <property type="match status" value="1"/>
</dbReference>
<dbReference type="NCBIfam" id="TIGR03591">
    <property type="entry name" value="polynuc_phos"/>
    <property type="match status" value="1"/>
</dbReference>
<dbReference type="Gene3D" id="2.40.50.140">
    <property type="entry name" value="Nucleic acid-binding proteins"/>
    <property type="match status" value="1"/>
</dbReference>
<gene>
    <name evidence="8 11" type="primary">pnp</name>
    <name evidence="11" type="ORF">YM304_16080</name>
</gene>
<dbReference type="FunFam" id="3.30.230.70:FF:000001">
    <property type="entry name" value="Polyribonucleotide nucleotidyltransferase"/>
    <property type="match status" value="1"/>
</dbReference>
<feature type="compositionally biased region" description="Basic and acidic residues" evidence="9">
    <location>
        <begin position="801"/>
        <end position="813"/>
    </location>
</feature>
<evidence type="ECO:0000256" key="5">
    <source>
        <dbReference type="ARBA" id="ARBA00022723"/>
    </source>
</evidence>
<dbReference type="PROSITE" id="PS50126">
    <property type="entry name" value="S1"/>
    <property type="match status" value="1"/>
</dbReference>
<comment type="cofactor">
    <cofactor evidence="8">
        <name>Mg(2+)</name>
        <dbReference type="ChEBI" id="CHEBI:18420"/>
    </cofactor>
</comment>
<evidence type="ECO:0000256" key="6">
    <source>
        <dbReference type="ARBA" id="ARBA00022842"/>
    </source>
</evidence>
<protein>
    <recommendedName>
        <fullName evidence="8">Polyribonucleotide nucleotidyltransferase</fullName>
        <ecNumber evidence="8">2.7.7.8</ecNumber>
    </recommendedName>
    <alternativeName>
        <fullName evidence="8">Polynucleotide phosphorylase</fullName>
        <shortName evidence="8">PNPase</shortName>
    </alternativeName>
</protein>
<accession>A0A6C7E779</accession>
<dbReference type="KEGG" id="aym:YM304_16080"/>
<evidence type="ECO:0000256" key="3">
    <source>
        <dbReference type="ARBA" id="ARBA00022679"/>
    </source>
</evidence>
<dbReference type="InterPro" id="IPR012162">
    <property type="entry name" value="PNPase"/>
</dbReference>
<evidence type="ECO:0000313" key="12">
    <source>
        <dbReference type="Proteomes" id="UP000011863"/>
    </source>
</evidence>
<keyword evidence="2 8" id="KW-0963">Cytoplasm</keyword>
<evidence type="ECO:0000256" key="9">
    <source>
        <dbReference type="SAM" id="MobiDB-lite"/>
    </source>
</evidence>
<feature type="domain" description="S1 motif" evidence="10">
    <location>
        <begin position="655"/>
        <end position="724"/>
    </location>
</feature>
<comment type="catalytic activity">
    <reaction evidence="8">
        <text>RNA(n+1) + phosphate = RNA(n) + a ribonucleoside 5'-diphosphate</text>
        <dbReference type="Rhea" id="RHEA:22096"/>
        <dbReference type="Rhea" id="RHEA-COMP:14527"/>
        <dbReference type="Rhea" id="RHEA-COMP:17342"/>
        <dbReference type="ChEBI" id="CHEBI:43474"/>
        <dbReference type="ChEBI" id="CHEBI:57930"/>
        <dbReference type="ChEBI" id="CHEBI:140395"/>
        <dbReference type="EC" id="2.7.7.8"/>
    </reaction>
</comment>
<dbReference type="HAMAP" id="MF_01595">
    <property type="entry name" value="PNPase"/>
    <property type="match status" value="1"/>
</dbReference>
<dbReference type="GO" id="GO:0005829">
    <property type="term" value="C:cytosol"/>
    <property type="evidence" value="ECO:0007669"/>
    <property type="project" value="UniProtKB-ARBA"/>
</dbReference>
<name>A0A6C7E779_ILUCY</name>
<dbReference type="RefSeq" id="WP_015441169.1">
    <property type="nucleotide sequence ID" value="NC_020520.1"/>
</dbReference>
<dbReference type="Gene3D" id="3.30.1370.10">
    <property type="entry name" value="K Homology domain, type 1"/>
    <property type="match status" value="1"/>
</dbReference>
<feature type="binding site" evidence="8">
    <location>
        <position position="514"/>
    </location>
    <ligand>
        <name>Mg(2+)</name>
        <dbReference type="ChEBI" id="CHEBI:18420"/>
    </ligand>
</feature>
<dbReference type="CDD" id="cd02393">
    <property type="entry name" value="KH-I_PNPase"/>
    <property type="match status" value="1"/>
</dbReference>
<dbReference type="InterPro" id="IPR027408">
    <property type="entry name" value="PNPase/RNase_PH_dom_sf"/>
</dbReference>
<comment type="similarity">
    <text evidence="1 8">Belongs to the polyribonucleotide nucleotidyltransferase family.</text>
</comment>
<dbReference type="SUPFAM" id="SSF55666">
    <property type="entry name" value="Ribonuclease PH domain 2-like"/>
    <property type="match status" value="2"/>
</dbReference>
<dbReference type="PROSITE" id="PS50084">
    <property type="entry name" value="KH_TYPE_1"/>
    <property type="match status" value="1"/>
</dbReference>
<sequence>MAEAISVSGPISGTDKTLTFETGKFAPQSQGAVVASIAGTKVLTTANAAKSVRDGMDFFPLTVDVEERAYAAGKIPGSFFRREGRPTEDAILTCRLTDRPLRPSFPEGFRHETQVVTTVLGADQVNPHDVLSINAASAALMISGIPFDGPLGTVRMAYSQEGEWIPHPTFEEAENGTFEIVIAGRELDDGDVAVMMVEAGGSENAFYYYEDGAKKVTEEVLGDALQACKVWIKESIALQRQLVASVIATHGPIEPMSWTPVLDYTPEIMDAVEKFSTEAMKPAVTISAKAERNAAVDAVAADAVAHFCGDDGEFPGQSKMVKEAVRSLMKKVMRRRVLDEGIRIDGRAPGDLREVTAEVGVLPTAHGSGLFQRGETQVMNVLTLAMPRMNQMIDSLNPNNEKRYLHHYNMPPWANGETGRVGSPKRREIGHGALAARAVLPVIPNQEDFAYTLRLVSEVMASNGSTSMGSVCASSLSLMDAGVPVKSHVSGIAMGLIHEDGKYVTLTDILGAEDAMGDMDFKVAGTEDAITALQLDTKIDGIPADVLSDALAQARVARLTILDVMNAAIPESRSEVADTAPKITTIYIPLDKVGEVIGPKGKVINTIQQETGADIGVDDDGARGIVTIGAVEAWRMEEAKMAILNIVDPPKAELDKVYMGRVVNITKFGAFVNILPGRDGLVHISKMGGGRRINSVDDVLELGQEIEVKVDEIDDKGKVSLTPTSPLGGDGGDAGSSSDGGGNSGGGRERRSRNDRNDRGDRGDKRSDSGSSSTTTSDVVEVSFEDSFDAELADELGDLGPKSDRPKGDRDGGNRGGGSRRRHR</sequence>
<comment type="function">
    <text evidence="8">Involved in mRNA degradation. Catalyzes the phosphorolysis of single-stranded polyribonucleotides processively in the 3'- to 5'-direction.</text>
</comment>
<evidence type="ECO:0000256" key="2">
    <source>
        <dbReference type="ARBA" id="ARBA00022490"/>
    </source>
</evidence>
<evidence type="ECO:0000256" key="7">
    <source>
        <dbReference type="ARBA" id="ARBA00022884"/>
    </source>
</evidence>
<comment type="subcellular location">
    <subcellularLocation>
        <location evidence="8">Cytoplasm</location>
    </subcellularLocation>
</comment>
<dbReference type="Gene3D" id="3.30.230.70">
    <property type="entry name" value="GHMP Kinase, N-terminal domain"/>
    <property type="match status" value="2"/>
</dbReference>
<reference evidence="11 12" key="1">
    <citation type="journal article" date="2013" name="Int. J. Syst. Evol. Microbiol.">
        <title>Ilumatobacter nonamiense sp. nov. and Ilumatobacter coccineum sp. nov., isolated from seashore sand.</title>
        <authorList>
            <person name="Matsumoto A."/>
            <person name="Kasai H."/>
            <person name="Matsuo Y."/>
            <person name="Shizuri Y."/>
            <person name="Ichikawa N."/>
            <person name="Fujita N."/>
            <person name="Omura S."/>
            <person name="Takahashi Y."/>
        </authorList>
    </citation>
    <scope>NUCLEOTIDE SEQUENCE [LARGE SCALE GENOMIC DNA]</scope>
    <source>
        <strain evidence="12">NBRC 103263 / KCTC 29153 / YM16-304</strain>
    </source>
</reference>